<reference evidence="2" key="1">
    <citation type="submission" date="2023-07" db="EMBL/GenBank/DDBJ databases">
        <title>A chromosome-level genome assembly of Lolium multiflorum.</title>
        <authorList>
            <person name="Chen Y."/>
            <person name="Copetti D."/>
            <person name="Kolliker R."/>
            <person name="Studer B."/>
        </authorList>
    </citation>
    <scope>NUCLEOTIDE SEQUENCE</scope>
    <source>
        <strain evidence="2">02402/16</strain>
        <tissue evidence="2">Leaf</tissue>
    </source>
</reference>
<dbReference type="InterPro" id="IPR050796">
    <property type="entry name" value="SCF_F-box_component"/>
</dbReference>
<dbReference type="AlphaFoldDB" id="A0AAD8W4A9"/>
<dbReference type="Gene3D" id="1.20.1280.50">
    <property type="match status" value="1"/>
</dbReference>
<dbReference type="Proteomes" id="UP001231189">
    <property type="component" value="Unassembled WGS sequence"/>
</dbReference>
<dbReference type="InterPro" id="IPR036047">
    <property type="entry name" value="F-box-like_dom_sf"/>
</dbReference>
<gene>
    <name evidence="2" type="ORF">QYE76_006658</name>
</gene>
<dbReference type="PROSITE" id="PS50181">
    <property type="entry name" value="FBOX"/>
    <property type="match status" value="1"/>
</dbReference>
<feature type="domain" description="F-box" evidence="1">
    <location>
        <begin position="1"/>
        <end position="44"/>
    </location>
</feature>
<comment type="caution">
    <text evidence="2">The sequence shown here is derived from an EMBL/GenBank/DDBJ whole genome shotgun (WGS) entry which is preliminary data.</text>
</comment>
<name>A0AAD8W4A9_LOLMU</name>
<dbReference type="EMBL" id="JAUUTY010000005">
    <property type="protein sequence ID" value="KAK1632343.1"/>
    <property type="molecule type" value="Genomic_DNA"/>
</dbReference>
<proteinExistence type="predicted"/>
<sequence>MDFPTDALVEILLRLPPSARRRARLVCKLWREAVDERTTEMQSRAKPLLWNYRLAVAYVVDDVSPSSTESCSELWRSSKPYTYPHFEADLQLITTCNGLLCLCNNETGDVTLLNPATGETLSVPPLPCTGDKFFRRYGRRSWERAYSFGYHPTSGRYKVVHGPMQI</sequence>
<accession>A0AAD8W4A9</accession>
<organism evidence="2 3">
    <name type="scientific">Lolium multiflorum</name>
    <name type="common">Italian ryegrass</name>
    <name type="synonym">Lolium perenne subsp. multiflorum</name>
    <dbReference type="NCBI Taxonomy" id="4521"/>
    <lineage>
        <taxon>Eukaryota</taxon>
        <taxon>Viridiplantae</taxon>
        <taxon>Streptophyta</taxon>
        <taxon>Embryophyta</taxon>
        <taxon>Tracheophyta</taxon>
        <taxon>Spermatophyta</taxon>
        <taxon>Magnoliopsida</taxon>
        <taxon>Liliopsida</taxon>
        <taxon>Poales</taxon>
        <taxon>Poaceae</taxon>
        <taxon>BOP clade</taxon>
        <taxon>Pooideae</taxon>
        <taxon>Poodae</taxon>
        <taxon>Poeae</taxon>
        <taxon>Poeae Chloroplast Group 2 (Poeae type)</taxon>
        <taxon>Loliodinae</taxon>
        <taxon>Loliinae</taxon>
        <taxon>Lolium</taxon>
    </lineage>
</organism>
<dbReference type="Pfam" id="PF00646">
    <property type="entry name" value="F-box"/>
    <property type="match status" value="1"/>
</dbReference>
<evidence type="ECO:0000259" key="1">
    <source>
        <dbReference type="PROSITE" id="PS50181"/>
    </source>
</evidence>
<dbReference type="PANTHER" id="PTHR31672">
    <property type="entry name" value="BNACNNG10540D PROTEIN"/>
    <property type="match status" value="1"/>
</dbReference>
<keyword evidence="3" id="KW-1185">Reference proteome</keyword>
<evidence type="ECO:0000313" key="2">
    <source>
        <dbReference type="EMBL" id="KAK1632343.1"/>
    </source>
</evidence>
<dbReference type="PANTHER" id="PTHR31672:SF13">
    <property type="entry name" value="F-BOX PROTEIN CPR30-LIKE"/>
    <property type="match status" value="1"/>
</dbReference>
<protein>
    <recommendedName>
        <fullName evidence="1">F-box domain-containing protein</fullName>
    </recommendedName>
</protein>
<dbReference type="SMART" id="SM00256">
    <property type="entry name" value="FBOX"/>
    <property type="match status" value="1"/>
</dbReference>
<dbReference type="InterPro" id="IPR001810">
    <property type="entry name" value="F-box_dom"/>
</dbReference>
<dbReference type="SUPFAM" id="SSF81383">
    <property type="entry name" value="F-box domain"/>
    <property type="match status" value="1"/>
</dbReference>
<evidence type="ECO:0000313" key="3">
    <source>
        <dbReference type="Proteomes" id="UP001231189"/>
    </source>
</evidence>